<name>A0A0H5Q7H2_9ZZZZ</name>
<sequence length="71" mass="7921">MADLRRWGEQAGHFNLTVVQTRKGWAATCACGYRSVRQPDQQHAEQAAADHFMRVARAISNRRAASGRVPV</sequence>
<evidence type="ECO:0000313" key="1">
    <source>
        <dbReference type="EMBL" id="CRY97339.1"/>
    </source>
</evidence>
<reference evidence="1" key="1">
    <citation type="submission" date="2015-06" db="EMBL/GenBank/DDBJ databases">
        <authorList>
            <person name="Joergensen T."/>
        </authorList>
    </citation>
    <scope>NUCLEOTIDE SEQUENCE</scope>
    <source>
        <strain evidence="1">RGFK1498</strain>
    </source>
</reference>
<proteinExistence type="predicted"/>
<dbReference type="AlphaFoldDB" id="A0A0H5Q7H2"/>
<dbReference type="EMBL" id="LN854035">
    <property type="protein sequence ID" value="CRY97339.1"/>
    <property type="molecule type" value="Genomic_DNA"/>
</dbReference>
<reference evidence="1" key="2">
    <citation type="submission" date="2015-07" db="EMBL/GenBank/DDBJ databases">
        <title>Plasmids, circular viruses and viroids from rat gut.</title>
        <authorList>
            <person name="Jorgensen T.J."/>
            <person name="Hansen M.A."/>
            <person name="Xu Z."/>
            <person name="Tabak M.A."/>
            <person name="Sorensen S.J."/>
            <person name="Hansen L.H."/>
        </authorList>
    </citation>
    <scope>NUCLEOTIDE SEQUENCE</scope>
    <source>
        <strain evidence="1">RGFK1498</strain>
    </source>
</reference>
<organism evidence="1">
    <name type="scientific">uncultured prokaryote</name>
    <dbReference type="NCBI Taxonomy" id="198431"/>
    <lineage>
        <taxon>unclassified sequences</taxon>
        <taxon>environmental samples</taxon>
    </lineage>
</organism>
<protein>
    <submittedName>
        <fullName evidence="1">Uncharacterized protein</fullName>
    </submittedName>
</protein>
<accession>A0A0H5Q7H2</accession>